<dbReference type="RefSeq" id="WP_140959711.1">
    <property type="nucleotide sequence ID" value="NZ_VEVQ02000001.1"/>
</dbReference>
<keyword evidence="2" id="KW-1185">Reference proteome</keyword>
<gene>
    <name evidence="1" type="ORF">FIA58_002565</name>
</gene>
<protein>
    <submittedName>
        <fullName evidence="1">Uncharacterized protein</fullName>
    </submittedName>
</protein>
<comment type="caution">
    <text evidence="1">The sequence shown here is derived from an EMBL/GenBank/DDBJ whole genome shotgun (WGS) entry which is preliminary data.</text>
</comment>
<reference evidence="1 2" key="2">
    <citation type="submission" date="2020-02" db="EMBL/GenBank/DDBJ databases">
        <title>Flavobacterium profundi sp. nov., isolated from a deep-sea seamount.</title>
        <authorList>
            <person name="Zhang D.-C."/>
        </authorList>
    </citation>
    <scope>NUCLEOTIDE SEQUENCE [LARGE SCALE GENOMIC DNA]</scope>
    <source>
        <strain evidence="1 2">EC11</strain>
    </source>
</reference>
<reference evidence="2" key="1">
    <citation type="submission" date="2019-05" db="EMBL/GenBank/DDBJ databases">
        <title>Flavobacterium profundi sp. nov., isolated from a deep-sea seamount.</title>
        <authorList>
            <person name="Zhang D.-C."/>
        </authorList>
    </citation>
    <scope>NUCLEOTIDE SEQUENCE [LARGE SCALE GENOMIC DNA]</scope>
    <source>
        <strain evidence="2">EC11</strain>
    </source>
</reference>
<name>A0ABX0IL58_9FLAO</name>
<evidence type="ECO:0000313" key="1">
    <source>
        <dbReference type="EMBL" id="NHN24547.1"/>
    </source>
</evidence>
<evidence type="ECO:0000313" key="2">
    <source>
        <dbReference type="Proteomes" id="UP000817854"/>
    </source>
</evidence>
<organism evidence="1 2">
    <name type="scientific">Flavobacterium jejuense</name>
    <dbReference type="NCBI Taxonomy" id="1544455"/>
    <lineage>
        <taxon>Bacteria</taxon>
        <taxon>Pseudomonadati</taxon>
        <taxon>Bacteroidota</taxon>
        <taxon>Flavobacteriia</taxon>
        <taxon>Flavobacteriales</taxon>
        <taxon>Flavobacteriaceae</taxon>
        <taxon>Flavobacterium</taxon>
    </lineage>
</organism>
<proteinExistence type="predicted"/>
<dbReference type="EMBL" id="VEVQ02000001">
    <property type="protein sequence ID" value="NHN24547.1"/>
    <property type="molecule type" value="Genomic_DNA"/>
</dbReference>
<accession>A0ABX0IL58</accession>
<sequence length="266" mass="31638">MEENNYLEEIVQSFIEKIKHDNEFREEYLHTFEKSFLDKEIVIKIPLKVEKERKKNFYSSSLKEHKELNQIYNLDYHVLKAFLEEKNNAGYRKVHLELIRLNKIEGLQIENFNFERLLFAFYTDVNPNQKFMLMDVNKPILISDPESGEVKNNIFYKSLKSILDQYVIDNDLEKTKRENTQIITLCKDLDVKPVMSLPFKSTDNYTIQFTPAIIKDSYSERVHYRKAEYNHQYTLIMKGIVNSKLSKSIIHSDPFDTFCLNPPDPC</sequence>
<dbReference type="Proteomes" id="UP000817854">
    <property type="component" value="Unassembled WGS sequence"/>
</dbReference>